<feature type="transmembrane region" description="Helical" evidence="2">
    <location>
        <begin position="61"/>
        <end position="79"/>
    </location>
</feature>
<reference evidence="3 4" key="1">
    <citation type="submission" date="2019-12" db="EMBL/GenBank/DDBJ databases">
        <title>Deinococcus sp. HMF7620 Genome sequencing and assembly.</title>
        <authorList>
            <person name="Kang H."/>
            <person name="Kim H."/>
            <person name="Joh K."/>
        </authorList>
    </citation>
    <scope>NUCLEOTIDE SEQUENCE [LARGE SCALE GENOMIC DNA]</scope>
    <source>
        <strain evidence="3 4">HMF7620</strain>
    </source>
</reference>
<keyword evidence="4" id="KW-1185">Reference proteome</keyword>
<accession>A0A7C9HSS8</accession>
<dbReference type="AlphaFoldDB" id="A0A7C9HSS8"/>
<dbReference type="Proteomes" id="UP000483286">
    <property type="component" value="Unassembled WGS sequence"/>
</dbReference>
<dbReference type="EMBL" id="WQLB01000020">
    <property type="protein sequence ID" value="MVN87893.1"/>
    <property type="molecule type" value="Genomic_DNA"/>
</dbReference>
<evidence type="ECO:0000313" key="4">
    <source>
        <dbReference type="Proteomes" id="UP000483286"/>
    </source>
</evidence>
<protein>
    <submittedName>
        <fullName evidence="3">Uncharacterized protein</fullName>
    </submittedName>
</protein>
<evidence type="ECO:0000313" key="3">
    <source>
        <dbReference type="EMBL" id="MVN87893.1"/>
    </source>
</evidence>
<organism evidence="3 4">
    <name type="scientific">Deinococcus arboris</name>
    <dbReference type="NCBI Taxonomy" id="2682977"/>
    <lineage>
        <taxon>Bacteria</taxon>
        <taxon>Thermotogati</taxon>
        <taxon>Deinococcota</taxon>
        <taxon>Deinococci</taxon>
        <taxon>Deinococcales</taxon>
        <taxon>Deinococcaceae</taxon>
        <taxon>Deinococcus</taxon>
    </lineage>
</organism>
<keyword evidence="2" id="KW-0472">Membrane</keyword>
<evidence type="ECO:0000256" key="2">
    <source>
        <dbReference type="SAM" id="Phobius"/>
    </source>
</evidence>
<proteinExistence type="predicted"/>
<dbReference type="RefSeq" id="WP_157459954.1">
    <property type="nucleotide sequence ID" value="NZ_WQLB01000020.1"/>
</dbReference>
<feature type="region of interest" description="Disordered" evidence="1">
    <location>
        <begin position="87"/>
        <end position="108"/>
    </location>
</feature>
<sequence>MEPTLMLCALIALTSGLHFGRRFAQAHRAGGAFLLPALAHGAVSSALILLATLLDPTPSRWLWAAVAAVSLSGMAIGALRPERAPAQPKTLTLTPSADAEVTAQAPAA</sequence>
<keyword evidence="2" id="KW-1133">Transmembrane helix</keyword>
<name>A0A7C9HSS8_9DEIO</name>
<comment type="caution">
    <text evidence="3">The sequence shown here is derived from an EMBL/GenBank/DDBJ whole genome shotgun (WGS) entry which is preliminary data.</text>
</comment>
<gene>
    <name evidence="3" type="ORF">GO986_14115</name>
</gene>
<evidence type="ECO:0000256" key="1">
    <source>
        <dbReference type="SAM" id="MobiDB-lite"/>
    </source>
</evidence>
<keyword evidence="2" id="KW-0812">Transmembrane</keyword>
<feature type="transmembrane region" description="Helical" evidence="2">
    <location>
        <begin position="32"/>
        <end position="54"/>
    </location>
</feature>